<reference evidence="1" key="1">
    <citation type="submission" date="2021-02" db="EMBL/GenBank/DDBJ databases">
        <authorList>
            <person name="Nowell W R."/>
        </authorList>
    </citation>
    <scope>NUCLEOTIDE SEQUENCE</scope>
</reference>
<dbReference type="Proteomes" id="UP000663844">
    <property type="component" value="Unassembled WGS sequence"/>
</dbReference>
<gene>
    <name evidence="1" type="ORF">OXD698_LOCUS4076</name>
</gene>
<name>A0A818KC40_9BILA</name>
<accession>A0A818KC40</accession>
<dbReference type="EMBL" id="CAJOAZ010000151">
    <property type="protein sequence ID" value="CAF3554028.1"/>
    <property type="molecule type" value="Genomic_DNA"/>
</dbReference>
<protein>
    <submittedName>
        <fullName evidence="1">Uncharacterized protein</fullName>
    </submittedName>
</protein>
<comment type="caution">
    <text evidence="1">The sequence shown here is derived from an EMBL/GenBank/DDBJ whole genome shotgun (WGS) entry which is preliminary data.</text>
</comment>
<sequence>MADKTHIILTVTKSTTPMVSKQFSMTIEEMIGFHYSDELIAFENKSISDHIHNNLHVPIYLTSMIDSKFERMVQQKLFPRANCIKIEKLRSIAILMYKIYALDLEKSLWNHYLKAATGILIANEFNLKICPKDIQTKLELAPLLTTTNNDSNQIQMNDKYYVRFIREHLRKFNQKQQQLKLKLNRKKARFHAYTNKIEDTFKIFIRQNIRALRLEYEHEIKSMEFEYRERIFEHALQQQSNTTEQIELIKQLVDQKDHYEQIRQQVVWIKHNINHRRLFPILRSVEISLPSSIEPLINMDLNECFSHRRITQQYKQEMITKLIDSIESTLGESQKLFNEKLEQMRQNQCQIPTDQQLNKAMFDLIEHHLLVITDKVQHIYNFRKFMMRFF</sequence>
<proteinExistence type="predicted"/>
<evidence type="ECO:0000313" key="2">
    <source>
        <dbReference type="Proteomes" id="UP000663844"/>
    </source>
</evidence>
<dbReference type="AlphaFoldDB" id="A0A818KC40"/>
<organism evidence="1 2">
    <name type="scientific">Adineta steineri</name>
    <dbReference type="NCBI Taxonomy" id="433720"/>
    <lineage>
        <taxon>Eukaryota</taxon>
        <taxon>Metazoa</taxon>
        <taxon>Spiralia</taxon>
        <taxon>Gnathifera</taxon>
        <taxon>Rotifera</taxon>
        <taxon>Eurotatoria</taxon>
        <taxon>Bdelloidea</taxon>
        <taxon>Adinetida</taxon>
        <taxon>Adinetidae</taxon>
        <taxon>Adineta</taxon>
    </lineage>
</organism>
<evidence type="ECO:0000313" key="1">
    <source>
        <dbReference type="EMBL" id="CAF3554028.1"/>
    </source>
</evidence>